<dbReference type="RefSeq" id="WP_119573754.1">
    <property type="nucleotide sequence ID" value="NZ_QXEC01000004.1"/>
</dbReference>
<organism evidence="2 3">
    <name type="scientific">Micromonospora radicis</name>
    <dbReference type="NCBI Taxonomy" id="1894971"/>
    <lineage>
        <taxon>Bacteria</taxon>
        <taxon>Bacillati</taxon>
        <taxon>Actinomycetota</taxon>
        <taxon>Actinomycetes</taxon>
        <taxon>Micromonosporales</taxon>
        <taxon>Micromonosporaceae</taxon>
        <taxon>Micromonospora</taxon>
    </lineage>
</organism>
<protein>
    <submittedName>
        <fullName evidence="2">Uncharacterized protein</fullName>
    </submittedName>
</protein>
<dbReference type="OrthoDB" id="4138493at2"/>
<dbReference type="AlphaFoldDB" id="A0A418MYV9"/>
<accession>A0A418MYV9</accession>
<feature type="region of interest" description="Disordered" evidence="1">
    <location>
        <begin position="81"/>
        <end position="106"/>
    </location>
</feature>
<gene>
    <name evidence="2" type="ORF">D2L64_06285</name>
</gene>
<proteinExistence type="predicted"/>
<evidence type="ECO:0000313" key="3">
    <source>
        <dbReference type="Proteomes" id="UP000283832"/>
    </source>
</evidence>
<reference evidence="2 3" key="1">
    <citation type="submission" date="2018-08" db="EMBL/GenBank/DDBJ databases">
        <title>Jishengella sp. nov., isolated from a root of Azadirachta indica A. Juss. var. siamensis Valenton.</title>
        <authorList>
            <person name="Kuncharoen N."/>
            <person name="Tanasupawat S."/>
            <person name="Kudo T."/>
            <person name="Ohkuma M."/>
        </authorList>
    </citation>
    <scope>NUCLEOTIDE SEQUENCE [LARGE SCALE GENOMIC DNA]</scope>
    <source>
        <strain evidence="2 3">AZ1-13</strain>
    </source>
</reference>
<dbReference type="EMBL" id="QXEC01000004">
    <property type="protein sequence ID" value="RIV39946.1"/>
    <property type="molecule type" value="Genomic_DNA"/>
</dbReference>
<dbReference type="Proteomes" id="UP000283832">
    <property type="component" value="Unassembled WGS sequence"/>
</dbReference>
<evidence type="ECO:0000313" key="2">
    <source>
        <dbReference type="EMBL" id="RIV39946.1"/>
    </source>
</evidence>
<keyword evidence="3" id="KW-1185">Reference proteome</keyword>
<name>A0A418MYV9_9ACTN</name>
<evidence type="ECO:0000256" key="1">
    <source>
        <dbReference type="SAM" id="MobiDB-lite"/>
    </source>
</evidence>
<feature type="compositionally biased region" description="Gly residues" evidence="1">
    <location>
        <begin position="93"/>
        <end position="106"/>
    </location>
</feature>
<comment type="caution">
    <text evidence="2">The sequence shown here is derived from an EMBL/GenBank/DDBJ whole genome shotgun (WGS) entry which is preliminary data.</text>
</comment>
<sequence>MFEIMNAAQAGRRAELDNSVGRGDFAEAAARRGREPAEHYGLEVERIEFDNAIAHRRLVADLPGRRTGTHVDLFRNTVVHDRGDRQRHHTSAGLGGAARRGGGGVG</sequence>